<organism evidence="1 2">
    <name type="scientific">Cellulomonas rhizosphaerae</name>
    <dbReference type="NCBI Taxonomy" id="2293719"/>
    <lineage>
        <taxon>Bacteria</taxon>
        <taxon>Bacillati</taxon>
        <taxon>Actinomycetota</taxon>
        <taxon>Actinomycetes</taxon>
        <taxon>Micrococcales</taxon>
        <taxon>Cellulomonadaceae</taxon>
        <taxon>Cellulomonas</taxon>
    </lineage>
</organism>
<dbReference type="OrthoDB" id="3268119at2"/>
<name>A0A413RQ23_9CELL</name>
<gene>
    <name evidence="1" type="ORF">D1825_03400</name>
</gene>
<dbReference type="EMBL" id="QWKP01000124">
    <property type="protein sequence ID" value="RHA44008.1"/>
    <property type="molecule type" value="Genomic_DNA"/>
</dbReference>
<keyword evidence="2" id="KW-1185">Reference proteome</keyword>
<dbReference type="GO" id="GO:0044780">
    <property type="term" value="P:bacterial-type flagellum assembly"/>
    <property type="evidence" value="ECO:0007669"/>
    <property type="project" value="InterPro"/>
</dbReference>
<dbReference type="InterPro" id="IPR003775">
    <property type="entry name" value="Flagellar_assembly_factor_FliW"/>
</dbReference>
<evidence type="ECO:0000313" key="2">
    <source>
        <dbReference type="Proteomes" id="UP000283374"/>
    </source>
</evidence>
<protein>
    <submittedName>
        <fullName evidence="1">Flagellar assembly protein FliW</fullName>
    </submittedName>
</protein>
<dbReference type="Pfam" id="PF02623">
    <property type="entry name" value="FliW"/>
    <property type="match status" value="1"/>
</dbReference>
<dbReference type="SUPFAM" id="SSF141457">
    <property type="entry name" value="BH3618-like"/>
    <property type="match status" value="1"/>
</dbReference>
<sequence length="128" mass="13532">MSAATVRVGSRDIPAELEMLEPLPGLPGRTSYRLEPLDDAGILFALRSQGDEPPARLFVVDPATHFPDYAPELDATGGERALLVVVHPSTVGDSPTANLLAPLVVEVGTGRTVQTVLDGDWPLRAPIA</sequence>
<comment type="caution">
    <text evidence="1">The sequence shown here is derived from an EMBL/GenBank/DDBJ whole genome shotgun (WGS) entry which is preliminary data.</text>
</comment>
<reference evidence="1 2" key="1">
    <citation type="submission" date="2018-08" db="EMBL/GenBank/DDBJ databases">
        <title>Cellulomonas rhizosphaerae sp. nov., a novel actinomycete isolated from soil.</title>
        <authorList>
            <person name="Tian Y."/>
        </authorList>
    </citation>
    <scope>NUCLEOTIDE SEQUENCE [LARGE SCALE GENOMIC DNA]</scope>
    <source>
        <strain evidence="1 2">NEAU-TCZ24</strain>
    </source>
</reference>
<proteinExistence type="predicted"/>
<keyword evidence="1" id="KW-0966">Cell projection</keyword>
<keyword evidence="1" id="KW-0969">Cilium</keyword>
<evidence type="ECO:0000313" key="1">
    <source>
        <dbReference type="EMBL" id="RHA44008.1"/>
    </source>
</evidence>
<dbReference type="InterPro" id="IPR024046">
    <property type="entry name" value="Flagellar_assmbl_FliW_dom_sf"/>
</dbReference>
<dbReference type="Gene3D" id="2.30.290.10">
    <property type="entry name" value="BH3618-like"/>
    <property type="match status" value="1"/>
</dbReference>
<dbReference type="AlphaFoldDB" id="A0A413RQ23"/>
<dbReference type="RefSeq" id="WP_118766065.1">
    <property type="nucleotide sequence ID" value="NZ_QWKP01000124.1"/>
</dbReference>
<dbReference type="Proteomes" id="UP000283374">
    <property type="component" value="Unassembled WGS sequence"/>
</dbReference>
<keyword evidence="1" id="KW-0282">Flagellum</keyword>
<accession>A0A413RQ23</accession>